<accession>A0A0N4YSC1</accession>
<dbReference type="Proteomes" id="UP000271162">
    <property type="component" value="Unassembled WGS sequence"/>
</dbReference>
<reference evidence="3" key="1">
    <citation type="submission" date="2017-02" db="UniProtKB">
        <authorList>
            <consortium name="WormBaseParasite"/>
        </authorList>
    </citation>
    <scope>IDENTIFICATION</scope>
</reference>
<evidence type="ECO:0000313" key="3">
    <source>
        <dbReference type="WBParaSite" id="NBR_0002014301-mRNA-1"/>
    </source>
</evidence>
<evidence type="ECO:0000313" key="1">
    <source>
        <dbReference type="EMBL" id="VDL83880.1"/>
    </source>
</evidence>
<evidence type="ECO:0000313" key="2">
    <source>
        <dbReference type="Proteomes" id="UP000271162"/>
    </source>
</evidence>
<dbReference type="EMBL" id="UYSL01024840">
    <property type="protein sequence ID" value="VDL83880.1"/>
    <property type="molecule type" value="Genomic_DNA"/>
</dbReference>
<dbReference type="AlphaFoldDB" id="A0A0N4YSC1"/>
<keyword evidence="2" id="KW-1185">Reference proteome</keyword>
<sequence>MVRLIGVFREYKAPLCLTFIDLKKVFDSVETEAVIEALCQQGVSAQYVKSFEWRLQRHTELQATSTVENQRRSRMGQVVEDQVGRTRNAIS</sequence>
<dbReference type="WBParaSite" id="NBR_0002014301-mRNA-1">
    <property type="protein sequence ID" value="NBR_0002014301-mRNA-1"/>
    <property type="gene ID" value="NBR_0002014301"/>
</dbReference>
<gene>
    <name evidence="1" type="ORF">NBR_LOCUS20144</name>
</gene>
<proteinExistence type="predicted"/>
<name>A0A0N4YSC1_NIPBR</name>
<organism evidence="3">
    <name type="scientific">Nippostrongylus brasiliensis</name>
    <name type="common">Rat hookworm</name>
    <dbReference type="NCBI Taxonomy" id="27835"/>
    <lineage>
        <taxon>Eukaryota</taxon>
        <taxon>Metazoa</taxon>
        <taxon>Ecdysozoa</taxon>
        <taxon>Nematoda</taxon>
        <taxon>Chromadorea</taxon>
        <taxon>Rhabditida</taxon>
        <taxon>Rhabditina</taxon>
        <taxon>Rhabditomorpha</taxon>
        <taxon>Strongyloidea</taxon>
        <taxon>Heligmosomidae</taxon>
        <taxon>Nippostrongylus</taxon>
    </lineage>
</organism>
<protein>
    <submittedName>
        <fullName evidence="3">Reverse transcriptase domain-containing protein</fullName>
    </submittedName>
</protein>
<reference evidence="1 2" key="2">
    <citation type="submission" date="2018-11" db="EMBL/GenBank/DDBJ databases">
        <authorList>
            <consortium name="Pathogen Informatics"/>
        </authorList>
    </citation>
    <scope>NUCLEOTIDE SEQUENCE [LARGE SCALE GENOMIC DNA]</scope>
</reference>